<proteinExistence type="inferred from homology"/>
<evidence type="ECO:0000256" key="1">
    <source>
        <dbReference type="ARBA" id="ARBA00007074"/>
    </source>
</evidence>
<evidence type="ECO:0000256" key="7">
    <source>
        <dbReference type="SAM" id="SignalP"/>
    </source>
</evidence>
<dbReference type="Gene3D" id="3.90.1720.10">
    <property type="entry name" value="endopeptidase domain like (from Nostoc punctiforme)"/>
    <property type="match status" value="1"/>
</dbReference>
<dbReference type="PROSITE" id="PS51782">
    <property type="entry name" value="LYSM"/>
    <property type="match status" value="1"/>
</dbReference>
<comment type="similarity">
    <text evidence="1">Belongs to the peptidase C40 family.</text>
</comment>
<keyword evidence="6" id="KW-0788">Thiol protease</keyword>
<evidence type="ECO:0000256" key="2">
    <source>
        <dbReference type="ARBA" id="ARBA00022670"/>
    </source>
</evidence>
<dbReference type="SUPFAM" id="SSF54106">
    <property type="entry name" value="LysM domain"/>
    <property type="match status" value="1"/>
</dbReference>
<feature type="domain" description="NlpC/P60" evidence="9">
    <location>
        <begin position="130"/>
        <end position="260"/>
    </location>
</feature>
<keyword evidence="5" id="KW-0378">Hydrolase</keyword>
<evidence type="ECO:0000259" key="9">
    <source>
        <dbReference type="PROSITE" id="PS51935"/>
    </source>
</evidence>
<organism evidence="10 11">
    <name type="scientific">Alicyclobacillus mengziensis</name>
    <dbReference type="NCBI Taxonomy" id="2931921"/>
    <lineage>
        <taxon>Bacteria</taxon>
        <taxon>Bacillati</taxon>
        <taxon>Bacillota</taxon>
        <taxon>Bacilli</taxon>
        <taxon>Bacillales</taxon>
        <taxon>Alicyclobacillaceae</taxon>
        <taxon>Alicyclobacillus</taxon>
    </lineage>
</organism>
<keyword evidence="2" id="KW-0645">Protease</keyword>
<dbReference type="PANTHER" id="PTHR47053:SF1">
    <property type="entry name" value="MUREIN DD-ENDOPEPTIDASE MEPH-RELATED"/>
    <property type="match status" value="1"/>
</dbReference>
<dbReference type="InterPro" id="IPR000064">
    <property type="entry name" value="NLP_P60_dom"/>
</dbReference>
<dbReference type="InterPro" id="IPR051202">
    <property type="entry name" value="Peptidase_C40"/>
</dbReference>
<dbReference type="SUPFAM" id="SSF54001">
    <property type="entry name" value="Cysteine proteinases"/>
    <property type="match status" value="1"/>
</dbReference>
<accession>A0A9X7VZF1</accession>
<dbReference type="Pfam" id="PF01476">
    <property type="entry name" value="LysM"/>
    <property type="match status" value="1"/>
</dbReference>
<name>A0A9X7VZF1_9BACL</name>
<dbReference type="InterPro" id="IPR036779">
    <property type="entry name" value="LysM_dom_sf"/>
</dbReference>
<feature type="chain" id="PRO_5040837562" evidence="7">
    <location>
        <begin position="28"/>
        <end position="262"/>
    </location>
</feature>
<evidence type="ECO:0000259" key="8">
    <source>
        <dbReference type="PROSITE" id="PS51782"/>
    </source>
</evidence>
<evidence type="ECO:0000313" key="11">
    <source>
        <dbReference type="Proteomes" id="UP000663505"/>
    </source>
</evidence>
<dbReference type="PROSITE" id="PS51935">
    <property type="entry name" value="NLPC_P60"/>
    <property type="match status" value="1"/>
</dbReference>
<dbReference type="CDD" id="cd00118">
    <property type="entry name" value="LysM"/>
    <property type="match status" value="1"/>
</dbReference>
<evidence type="ECO:0000256" key="5">
    <source>
        <dbReference type="ARBA" id="ARBA00022801"/>
    </source>
</evidence>
<dbReference type="EMBL" id="CP071182">
    <property type="protein sequence ID" value="QSO47292.1"/>
    <property type="molecule type" value="Genomic_DNA"/>
</dbReference>
<sequence>MRTKCCLSVAATLSTLLTIISPVTAHAATTSSTGTGTYTVKPGDCLYDIAATLHISLGSLEEANPKVHHGLIYPGEKLSIPSNANTRPIAKQTASRITTKRIPSQRTKQAASRTTRRVVATSVKASTSSSQLTQEILHTAYSLEGIHYHWGGTSPATGFDCSGFIQYIFATHGIHLPRTASGQSKVGRPVELSKLQPGDLMFFVDTYSYQTSQVTHVALYIGNGNVIESSSVRNQGVMVIHNIMQNPWYRSRYYGARSVIGN</sequence>
<gene>
    <name evidence="10" type="ORF">JZ786_23365</name>
</gene>
<evidence type="ECO:0000256" key="6">
    <source>
        <dbReference type="ARBA" id="ARBA00022807"/>
    </source>
</evidence>
<dbReference type="KEGG" id="afx:JZ786_23365"/>
<dbReference type="Pfam" id="PF00877">
    <property type="entry name" value="NLPC_P60"/>
    <property type="match status" value="1"/>
</dbReference>
<dbReference type="AlphaFoldDB" id="A0A9X7VZF1"/>
<dbReference type="InterPro" id="IPR018392">
    <property type="entry name" value="LysM"/>
</dbReference>
<dbReference type="InterPro" id="IPR038765">
    <property type="entry name" value="Papain-like_cys_pep_sf"/>
</dbReference>
<keyword evidence="11" id="KW-1185">Reference proteome</keyword>
<dbReference type="GO" id="GO:0008234">
    <property type="term" value="F:cysteine-type peptidase activity"/>
    <property type="evidence" value="ECO:0007669"/>
    <property type="project" value="UniProtKB-KW"/>
</dbReference>
<feature type="domain" description="LysM" evidence="8">
    <location>
        <begin position="36"/>
        <end position="80"/>
    </location>
</feature>
<dbReference type="PANTHER" id="PTHR47053">
    <property type="entry name" value="MUREIN DD-ENDOPEPTIDASE MEPH-RELATED"/>
    <property type="match status" value="1"/>
</dbReference>
<evidence type="ECO:0000256" key="3">
    <source>
        <dbReference type="ARBA" id="ARBA00022729"/>
    </source>
</evidence>
<evidence type="ECO:0000256" key="4">
    <source>
        <dbReference type="ARBA" id="ARBA00022737"/>
    </source>
</evidence>
<evidence type="ECO:0000313" key="10">
    <source>
        <dbReference type="EMBL" id="QSO47292.1"/>
    </source>
</evidence>
<dbReference type="SMART" id="SM00257">
    <property type="entry name" value="LysM"/>
    <property type="match status" value="1"/>
</dbReference>
<keyword evidence="3 7" id="KW-0732">Signal</keyword>
<dbReference type="GO" id="GO:0006508">
    <property type="term" value="P:proteolysis"/>
    <property type="evidence" value="ECO:0007669"/>
    <property type="project" value="UniProtKB-KW"/>
</dbReference>
<dbReference type="Proteomes" id="UP000663505">
    <property type="component" value="Chromosome"/>
</dbReference>
<dbReference type="Gene3D" id="3.10.350.10">
    <property type="entry name" value="LysM domain"/>
    <property type="match status" value="1"/>
</dbReference>
<feature type="signal peptide" evidence="7">
    <location>
        <begin position="1"/>
        <end position="27"/>
    </location>
</feature>
<reference evidence="10 11" key="1">
    <citation type="submission" date="2021-02" db="EMBL/GenBank/DDBJ databases">
        <title>Alicyclobacillus curvatus sp. nov. and Alicyclobacillus mengziensis sp. nov., two acidophilic bacteria isolated from acid mine drainage.</title>
        <authorList>
            <person name="Huang Y."/>
        </authorList>
    </citation>
    <scope>NUCLEOTIDE SEQUENCE [LARGE SCALE GENOMIC DNA]</scope>
    <source>
        <strain evidence="10 11">S30H14</strain>
    </source>
</reference>
<protein>
    <submittedName>
        <fullName evidence="10">C40 family peptidase</fullName>
    </submittedName>
</protein>
<dbReference type="RefSeq" id="WP_206656652.1">
    <property type="nucleotide sequence ID" value="NZ_CP071182.1"/>
</dbReference>
<keyword evidence="4" id="KW-0677">Repeat</keyword>